<dbReference type="PANTHER" id="PTHR35510:SF4">
    <property type="match status" value="1"/>
</dbReference>
<sequence length="226" mass="24212">MKRKDYEDKYDNFSSIYLSSPSAKSRRLDPDLLPLTNEDPISSGISDSEVVEPLTSSPTTDDLGLASRPPSGGGGDCCNEKALVLYSSTNTLFFKPPTSPDFSVVVNSDLIPGLRDQFILLGNSNMVRPMKDALIAKDKITDISDDRLAVVPWVGTRAGPQVAGMSATMEAEEVEMMDTDDDSDGRGTAAIPAGGAAGGAGGLQQWQREHCLRPELVQNTCTPVTW</sequence>
<evidence type="ECO:0000256" key="1">
    <source>
        <dbReference type="SAM" id="MobiDB-lite"/>
    </source>
</evidence>
<evidence type="ECO:0000313" key="3">
    <source>
        <dbReference type="Proteomes" id="UP000030645"/>
    </source>
</evidence>
<proteinExistence type="predicted"/>
<accession>W9S9X0</accession>
<dbReference type="PANTHER" id="PTHR35510">
    <property type="entry name" value="DBH-LIKE MONOOXYGENASE"/>
    <property type="match status" value="1"/>
</dbReference>
<dbReference type="KEGG" id="mnt:21402800"/>
<gene>
    <name evidence="2" type="ORF">L484_019883</name>
</gene>
<keyword evidence="3" id="KW-1185">Reference proteome</keyword>
<dbReference type="STRING" id="981085.W9S9X0"/>
<dbReference type="eggNOG" id="ENOG502T0AQ">
    <property type="taxonomic scope" value="Eukaryota"/>
</dbReference>
<dbReference type="EMBL" id="KE346312">
    <property type="protein sequence ID" value="EXC32769.1"/>
    <property type="molecule type" value="Genomic_DNA"/>
</dbReference>
<reference evidence="3" key="1">
    <citation type="submission" date="2013-01" db="EMBL/GenBank/DDBJ databases">
        <title>Draft Genome Sequence of a Mulberry Tree, Morus notabilis C.K. Schneid.</title>
        <authorList>
            <person name="He N."/>
            <person name="Zhao S."/>
        </authorList>
    </citation>
    <scope>NUCLEOTIDE SEQUENCE</scope>
</reference>
<dbReference type="AlphaFoldDB" id="W9S9X0"/>
<protein>
    <submittedName>
        <fullName evidence="2">Uncharacterized protein</fullName>
    </submittedName>
</protein>
<feature type="region of interest" description="Disordered" evidence="1">
    <location>
        <begin position="21"/>
        <end position="73"/>
    </location>
</feature>
<dbReference type="OrthoDB" id="1937743at2759"/>
<organism evidence="2 3">
    <name type="scientific">Morus notabilis</name>
    <dbReference type="NCBI Taxonomy" id="981085"/>
    <lineage>
        <taxon>Eukaryota</taxon>
        <taxon>Viridiplantae</taxon>
        <taxon>Streptophyta</taxon>
        <taxon>Embryophyta</taxon>
        <taxon>Tracheophyta</taxon>
        <taxon>Spermatophyta</taxon>
        <taxon>Magnoliopsida</taxon>
        <taxon>eudicotyledons</taxon>
        <taxon>Gunneridae</taxon>
        <taxon>Pentapetalae</taxon>
        <taxon>rosids</taxon>
        <taxon>fabids</taxon>
        <taxon>Rosales</taxon>
        <taxon>Moraceae</taxon>
        <taxon>Moreae</taxon>
        <taxon>Morus</taxon>
    </lineage>
</organism>
<evidence type="ECO:0000313" key="2">
    <source>
        <dbReference type="EMBL" id="EXC32769.1"/>
    </source>
</evidence>
<dbReference type="Proteomes" id="UP000030645">
    <property type="component" value="Unassembled WGS sequence"/>
</dbReference>
<name>W9S9X0_9ROSA</name>